<dbReference type="Gene3D" id="3.40.50.2300">
    <property type="match status" value="2"/>
</dbReference>
<dbReference type="PANTHER" id="PTHR30146">
    <property type="entry name" value="LACI-RELATED TRANSCRIPTIONAL REPRESSOR"/>
    <property type="match status" value="1"/>
</dbReference>
<dbReference type="SUPFAM" id="SSF47413">
    <property type="entry name" value="lambda repressor-like DNA-binding domains"/>
    <property type="match status" value="1"/>
</dbReference>
<evidence type="ECO:0000313" key="7">
    <source>
        <dbReference type="Proteomes" id="UP000245959"/>
    </source>
</evidence>
<name>A0A2U1AS00_9BACT</name>
<dbReference type="PANTHER" id="PTHR30146:SF109">
    <property type="entry name" value="HTH-TYPE TRANSCRIPTIONAL REGULATOR GALS"/>
    <property type="match status" value="1"/>
</dbReference>
<dbReference type="Proteomes" id="UP000576225">
    <property type="component" value="Unassembled WGS sequence"/>
</dbReference>
<dbReference type="SUPFAM" id="SSF53822">
    <property type="entry name" value="Periplasmic binding protein-like I"/>
    <property type="match status" value="1"/>
</dbReference>
<dbReference type="EMBL" id="JABAEW010000009">
    <property type="protein sequence ID" value="NMD86193.1"/>
    <property type="molecule type" value="Genomic_DNA"/>
</dbReference>
<evidence type="ECO:0000256" key="3">
    <source>
        <dbReference type="ARBA" id="ARBA00023163"/>
    </source>
</evidence>
<protein>
    <submittedName>
        <fullName evidence="6">LacI family transcriptional regulator</fullName>
    </submittedName>
</protein>
<dbReference type="SMART" id="SM00354">
    <property type="entry name" value="HTH_LACI"/>
    <property type="match status" value="1"/>
</dbReference>
<reference evidence="6 7" key="1">
    <citation type="submission" date="2018-04" db="EMBL/GenBank/DDBJ databases">
        <title>Genomic Encyclopedia of Type Strains, Phase IV (KMG-IV): sequencing the most valuable type-strain genomes for metagenomic binning, comparative biology and taxonomic classification.</title>
        <authorList>
            <person name="Goeker M."/>
        </authorList>
    </citation>
    <scope>NUCLEOTIDE SEQUENCE [LARGE SCALE GENOMIC DNA]</scope>
    <source>
        <strain evidence="6 7">DSM 14823</strain>
    </source>
</reference>
<keyword evidence="7" id="KW-1185">Reference proteome</keyword>
<dbReference type="PROSITE" id="PS50932">
    <property type="entry name" value="HTH_LACI_2"/>
    <property type="match status" value="1"/>
</dbReference>
<evidence type="ECO:0000313" key="8">
    <source>
        <dbReference type="Proteomes" id="UP000576225"/>
    </source>
</evidence>
<keyword evidence="1" id="KW-0805">Transcription regulation</keyword>
<dbReference type="InterPro" id="IPR028082">
    <property type="entry name" value="Peripla_BP_I"/>
</dbReference>
<dbReference type="RefSeq" id="WP_116884773.1">
    <property type="nucleotide sequence ID" value="NZ_CABMMC010000010.1"/>
</dbReference>
<comment type="caution">
    <text evidence="6">The sequence shown here is derived from an EMBL/GenBank/DDBJ whole genome shotgun (WGS) entry which is preliminary data.</text>
</comment>
<dbReference type="EMBL" id="QEKH01000022">
    <property type="protein sequence ID" value="PVY39153.1"/>
    <property type="molecule type" value="Genomic_DNA"/>
</dbReference>
<dbReference type="GO" id="GO:0003700">
    <property type="term" value="F:DNA-binding transcription factor activity"/>
    <property type="evidence" value="ECO:0007669"/>
    <property type="project" value="TreeGrafter"/>
</dbReference>
<dbReference type="CDD" id="cd01392">
    <property type="entry name" value="HTH_LacI"/>
    <property type="match status" value="1"/>
</dbReference>
<keyword evidence="2" id="KW-0238">DNA-binding</keyword>
<proteinExistence type="predicted"/>
<dbReference type="GO" id="GO:0000976">
    <property type="term" value="F:transcription cis-regulatory region binding"/>
    <property type="evidence" value="ECO:0007669"/>
    <property type="project" value="TreeGrafter"/>
</dbReference>
<dbReference type="Gene3D" id="1.10.260.40">
    <property type="entry name" value="lambda repressor-like DNA-binding domains"/>
    <property type="match status" value="1"/>
</dbReference>
<dbReference type="InterPro" id="IPR046335">
    <property type="entry name" value="LacI/GalR-like_sensor"/>
</dbReference>
<dbReference type="Pfam" id="PF00356">
    <property type="entry name" value="LacI"/>
    <property type="match status" value="1"/>
</dbReference>
<gene>
    <name evidence="6" type="ORF">C8D82_12228</name>
    <name evidence="5" type="ORF">HF882_06300</name>
</gene>
<evidence type="ECO:0000259" key="4">
    <source>
        <dbReference type="PROSITE" id="PS50932"/>
    </source>
</evidence>
<dbReference type="AlphaFoldDB" id="A0A2U1AS00"/>
<feature type="domain" description="HTH lacI-type" evidence="4">
    <location>
        <begin position="7"/>
        <end position="64"/>
    </location>
</feature>
<evidence type="ECO:0000256" key="1">
    <source>
        <dbReference type="ARBA" id="ARBA00023015"/>
    </source>
</evidence>
<evidence type="ECO:0000256" key="2">
    <source>
        <dbReference type="ARBA" id="ARBA00023125"/>
    </source>
</evidence>
<sequence>MGRNNRVTLADIASRANVDISTVSLVLNHKARAKKLTAETRDRVFAVAKELNYRPSYMARALKTGKSGAFGMVVGDLRDPSYSMLAFHLITAAQARGYQVLTCPTPWGEEKELALLRLLHERNVDGVFFQPGSFRKDPEFYETLRQEKFPVVTYCTPDPVFATVGVNYEPGFRQAVADLARRHRKIGHICSPHTDSRPLTTVCKAAGVEPVEHRFRHIGLPDCADEVAEFVRTSGSGAFIVSGSATAVRLMSRLARKGIRVPDDVELVGVGNLEATEWVQPELSCIGYDVAAMMEKAVEMLIDYPNCEPGRSFMTPSEYIVRQSTRP</sequence>
<accession>A0A2U1AS00</accession>
<dbReference type="InterPro" id="IPR010982">
    <property type="entry name" value="Lambda_DNA-bd_dom_sf"/>
</dbReference>
<evidence type="ECO:0000313" key="6">
    <source>
        <dbReference type="EMBL" id="PVY39153.1"/>
    </source>
</evidence>
<dbReference type="GeneID" id="78296065"/>
<keyword evidence="3" id="KW-0804">Transcription</keyword>
<reference evidence="5 8" key="2">
    <citation type="submission" date="2020-04" db="EMBL/GenBank/DDBJ databases">
        <authorList>
            <person name="Hitch T.C.A."/>
            <person name="Wylensek D."/>
            <person name="Clavel T."/>
        </authorList>
    </citation>
    <scope>NUCLEOTIDE SEQUENCE [LARGE SCALE GENOMIC DNA]</scope>
    <source>
        <strain evidence="5 8">COR2-253-APC-1A</strain>
    </source>
</reference>
<organism evidence="6 7">
    <name type="scientific">Victivallis vadensis</name>
    <dbReference type="NCBI Taxonomy" id="172901"/>
    <lineage>
        <taxon>Bacteria</taxon>
        <taxon>Pseudomonadati</taxon>
        <taxon>Lentisphaerota</taxon>
        <taxon>Lentisphaeria</taxon>
        <taxon>Victivallales</taxon>
        <taxon>Victivallaceae</taxon>
        <taxon>Victivallis</taxon>
    </lineage>
</organism>
<dbReference type="Proteomes" id="UP000245959">
    <property type="component" value="Unassembled WGS sequence"/>
</dbReference>
<dbReference type="CDD" id="cd06267">
    <property type="entry name" value="PBP1_LacI_sugar_binding-like"/>
    <property type="match status" value="1"/>
</dbReference>
<dbReference type="OrthoDB" id="369222at2"/>
<dbReference type="InterPro" id="IPR000843">
    <property type="entry name" value="HTH_LacI"/>
</dbReference>
<evidence type="ECO:0000313" key="5">
    <source>
        <dbReference type="EMBL" id="NMD86193.1"/>
    </source>
</evidence>
<dbReference type="Pfam" id="PF13377">
    <property type="entry name" value="Peripla_BP_3"/>
    <property type="match status" value="1"/>
</dbReference>